<sequence length="378" mass="41649">MGDFIKTLTSLIGSIKAKTDGKIGILQKRIDDIPTETVLYTPQTLTEEQQKQARDNIGATDAGSMFVVITRSVQNGETIYSADKTYDEIMEAVKNGIVPVCNNPIYDSVYGPNDIRCIFRNSFYMPGTTYAAFQSDGDEYFYEVLIFNGGKVTATSKTKIMTGATTDNKGTSGMVPLPYRGYNTKFLRGDGKWADVEGDTSLGITGATPGQIAKITAVDTDGKPTAWEPVDMAGGGGEKWEKIAEIELRTDTAEYVLADFATWRKAKVIMTRSQYISGLNKNVWCRVVGLNSDDTYTCGFLTIGYGYIFWEYSAEVNELFILSSHIETNNRNSAESVRSTGTFMPLASPVETYKFKLMFVDTSVIQSGDKVTVIGVRR</sequence>
<protein>
    <submittedName>
        <fullName evidence="1">Uncharacterized protein</fullName>
    </submittedName>
</protein>
<reference evidence="1" key="1">
    <citation type="journal article" date="2021" name="Proc. Natl. Acad. Sci. U.S.A.">
        <title>A Catalog of Tens of Thousands of Viruses from Human Metagenomes Reveals Hidden Associations with Chronic Diseases.</title>
        <authorList>
            <person name="Tisza M.J."/>
            <person name="Buck C.B."/>
        </authorList>
    </citation>
    <scope>NUCLEOTIDE SEQUENCE</scope>
    <source>
        <strain evidence="1">Ctb8j11</strain>
    </source>
</reference>
<organism evidence="1">
    <name type="scientific">Siphoviridae sp. ctb8j11</name>
    <dbReference type="NCBI Taxonomy" id="2825564"/>
    <lineage>
        <taxon>Viruses</taxon>
        <taxon>Duplodnaviria</taxon>
        <taxon>Heunggongvirae</taxon>
        <taxon>Uroviricota</taxon>
        <taxon>Caudoviricetes</taxon>
    </lineage>
</organism>
<proteinExistence type="predicted"/>
<evidence type="ECO:0000313" key="1">
    <source>
        <dbReference type="EMBL" id="DAE06430.1"/>
    </source>
</evidence>
<dbReference type="EMBL" id="BK015437">
    <property type="protein sequence ID" value="DAE06430.1"/>
    <property type="molecule type" value="Genomic_DNA"/>
</dbReference>
<accession>A0A8S5PH82</accession>
<name>A0A8S5PH82_9CAUD</name>